<feature type="compositionally biased region" description="Low complexity" evidence="1">
    <location>
        <begin position="22"/>
        <end position="40"/>
    </location>
</feature>
<accession>A0A0A9HRM0</accession>
<dbReference type="AlphaFoldDB" id="A0A0A9HRM0"/>
<protein>
    <submittedName>
        <fullName evidence="2">Uncharacterized protein</fullName>
    </submittedName>
</protein>
<evidence type="ECO:0000256" key="1">
    <source>
        <dbReference type="SAM" id="MobiDB-lite"/>
    </source>
</evidence>
<reference evidence="2" key="2">
    <citation type="journal article" date="2015" name="Data Brief">
        <title>Shoot transcriptome of the giant reed, Arundo donax.</title>
        <authorList>
            <person name="Barrero R.A."/>
            <person name="Guerrero F.D."/>
            <person name="Moolhuijzen P."/>
            <person name="Goolsby J.A."/>
            <person name="Tidwell J."/>
            <person name="Bellgard S.E."/>
            <person name="Bellgard M.I."/>
        </authorList>
    </citation>
    <scope>NUCLEOTIDE SEQUENCE</scope>
    <source>
        <tissue evidence="2">Shoot tissue taken approximately 20 cm above the soil surface</tissue>
    </source>
</reference>
<feature type="region of interest" description="Disordered" evidence="1">
    <location>
        <begin position="1"/>
        <end position="63"/>
    </location>
</feature>
<name>A0A0A9HRM0_ARUDO</name>
<feature type="compositionally biased region" description="Pro residues" evidence="1">
    <location>
        <begin position="7"/>
        <end position="18"/>
    </location>
</feature>
<organism evidence="2">
    <name type="scientific">Arundo donax</name>
    <name type="common">Giant reed</name>
    <name type="synonym">Donax arundinaceus</name>
    <dbReference type="NCBI Taxonomy" id="35708"/>
    <lineage>
        <taxon>Eukaryota</taxon>
        <taxon>Viridiplantae</taxon>
        <taxon>Streptophyta</taxon>
        <taxon>Embryophyta</taxon>
        <taxon>Tracheophyta</taxon>
        <taxon>Spermatophyta</taxon>
        <taxon>Magnoliopsida</taxon>
        <taxon>Liliopsida</taxon>
        <taxon>Poales</taxon>
        <taxon>Poaceae</taxon>
        <taxon>PACMAD clade</taxon>
        <taxon>Arundinoideae</taxon>
        <taxon>Arundineae</taxon>
        <taxon>Arundo</taxon>
    </lineage>
</organism>
<dbReference type="EMBL" id="GBRH01158111">
    <property type="protein sequence ID" value="JAE39785.1"/>
    <property type="molecule type" value="Transcribed_RNA"/>
</dbReference>
<evidence type="ECO:0000313" key="2">
    <source>
        <dbReference type="EMBL" id="JAE39785.1"/>
    </source>
</evidence>
<reference evidence="2" key="1">
    <citation type="submission" date="2014-09" db="EMBL/GenBank/DDBJ databases">
        <authorList>
            <person name="Magalhaes I.L.F."/>
            <person name="Oliveira U."/>
            <person name="Santos F.R."/>
            <person name="Vidigal T.H.D.A."/>
            <person name="Brescovit A.D."/>
            <person name="Santos A.J."/>
        </authorList>
    </citation>
    <scope>NUCLEOTIDE SEQUENCE</scope>
    <source>
        <tissue evidence="2">Shoot tissue taken approximately 20 cm above the soil surface</tissue>
    </source>
</reference>
<proteinExistence type="predicted"/>
<feature type="compositionally biased region" description="Gly residues" evidence="1">
    <location>
        <begin position="42"/>
        <end position="52"/>
    </location>
</feature>
<sequence>MAEASPQGPPPAPGPPAQPVDAGYNSYPPYGGASYGSPPGASGPGPHNGGNYGAAPYPPSYGY</sequence>